<evidence type="ECO:0000313" key="2">
    <source>
        <dbReference type="Proteomes" id="UP000886848"/>
    </source>
</evidence>
<dbReference type="Proteomes" id="UP000886848">
    <property type="component" value="Chromosome"/>
</dbReference>
<gene>
    <name evidence="1" type="ORF">KSS96_18835</name>
</gene>
<accession>A0ABX8NWE2</accession>
<sequence length="47" mass="5170">MLIRVGSTSEMREAGQLPPGGKRYYKGALELIVYPQRPLTNAGSPHE</sequence>
<organism evidence="1 2">
    <name type="scientific">Pseudomonas asgharzadehiana</name>
    <dbReference type="NCBI Taxonomy" id="2842349"/>
    <lineage>
        <taxon>Bacteria</taxon>
        <taxon>Pseudomonadati</taxon>
        <taxon>Pseudomonadota</taxon>
        <taxon>Gammaproteobacteria</taxon>
        <taxon>Pseudomonadales</taxon>
        <taxon>Pseudomonadaceae</taxon>
        <taxon>Pseudomonas</taxon>
    </lineage>
</organism>
<dbReference type="RefSeq" id="WP_217855204.1">
    <property type="nucleotide sequence ID" value="NZ_CP077079.1"/>
</dbReference>
<name>A0ABX8NWE2_9PSED</name>
<keyword evidence="2" id="KW-1185">Reference proteome</keyword>
<protein>
    <submittedName>
        <fullName evidence="1">Uncharacterized protein</fullName>
    </submittedName>
</protein>
<reference evidence="1" key="1">
    <citation type="journal article" date="2021" name="Microorganisms">
        <title>The Ever-Expanding Pseudomonas Genus: Description of 43 New Species and Partition of the Pseudomonas putida Group.</title>
        <authorList>
            <person name="Girard L."/>
            <person name="Lood C."/>
            <person name="Hofte M."/>
            <person name="Vandamme P."/>
            <person name="Rokni-Zadeh H."/>
            <person name="van Noort V."/>
            <person name="Lavigne R."/>
            <person name="De Mot R."/>
        </authorList>
    </citation>
    <scope>NUCLEOTIDE SEQUENCE</scope>
    <source>
        <strain evidence="1">SWRI132</strain>
    </source>
</reference>
<evidence type="ECO:0000313" key="1">
    <source>
        <dbReference type="EMBL" id="QXH65667.1"/>
    </source>
</evidence>
<dbReference type="EMBL" id="CP077079">
    <property type="protein sequence ID" value="QXH65667.1"/>
    <property type="molecule type" value="Genomic_DNA"/>
</dbReference>
<proteinExistence type="predicted"/>